<evidence type="ECO:0000259" key="3">
    <source>
        <dbReference type="Pfam" id="PF00596"/>
    </source>
</evidence>
<dbReference type="EMBL" id="JADWDC010000011">
    <property type="protein sequence ID" value="MCC0176615.1"/>
    <property type="molecule type" value="Genomic_DNA"/>
</dbReference>
<name>A0A964BRR1_9CYAN</name>
<dbReference type="InterPro" id="IPR036409">
    <property type="entry name" value="Aldolase_II/adducin_N_sf"/>
</dbReference>
<dbReference type="Pfam" id="PF00596">
    <property type="entry name" value="Aldolase_II"/>
    <property type="match status" value="1"/>
</dbReference>
<dbReference type="PANTHER" id="PTHR22789">
    <property type="entry name" value="FUCULOSE PHOSPHATE ALDOLASE"/>
    <property type="match status" value="1"/>
</dbReference>
<dbReference type="Gene3D" id="3.40.225.10">
    <property type="entry name" value="Class II aldolase/adducin N-terminal domain"/>
    <property type="match status" value="1"/>
</dbReference>
<dbReference type="PANTHER" id="PTHR22789:SF0">
    <property type="entry name" value="3-OXO-TETRONATE 4-PHOSPHATE DECARBOXYLASE-RELATED"/>
    <property type="match status" value="1"/>
</dbReference>
<dbReference type="SUPFAM" id="SSF53639">
    <property type="entry name" value="AraD/HMP-PK domain-like"/>
    <property type="match status" value="1"/>
</dbReference>
<comment type="caution">
    <text evidence="4">The sequence shown here is derived from an EMBL/GenBank/DDBJ whole genome shotgun (WGS) entry which is preliminary data.</text>
</comment>
<accession>A0A964BRR1</accession>
<dbReference type="GO" id="GO:0016832">
    <property type="term" value="F:aldehyde-lyase activity"/>
    <property type="evidence" value="ECO:0007669"/>
    <property type="project" value="TreeGrafter"/>
</dbReference>
<evidence type="ECO:0000313" key="4">
    <source>
        <dbReference type="EMBL" id="MCC0176615.1"/>
    </source>
</evidence>
<proteinExistence type="predicted"/>
<dbReference type="InterPro" id="IPR050197">
    <property type="entry name" value="Aldolase_class_II_sugar_metab"/>
</dbReference>
<keyword evidence="2" id="KW-0456">Lyase</keyword>
<dbReference type="AlphaFoldDB" id="A0A964BRR1"/>
<evidence type="ECO:0000256" key="1">
    <source>
        <dbReference type="ARBA" id="ARBA00022723"/>
    </source>
</evidence>
<reference evidence="4" key="1">
    <citation type="journal article" date="2021" name="Antonie Van Leeuwenhoek">
        <title>Draft genome and description of Waterburya agarophytonicola gen. nov. sp. nov. (Pleurocapsales, Cyanobacteria): a seaweed symbiont.</title>
        <authorList>
            <person name="Bonthond G."/>
            <person name="Shalygin S."/>
            <person name="Bayer T."/>
            <person name="Weinberger F."/>
        </authorList>
    </citation>
    <scope>NUCLEOTIDE SEQUENCE</scope>
    <source>
        <strain evidence="4">KI4</strain>
    </source>
</reference>
<protein>
    <submittedName>
        <fullName evidence="4">Class II aldolase/adducin family protein</fullName>
    </submittedName>
</protein>
<dbReference type="GO" id="GO:0019323">
    <property type="term" value="P:pentose catabolic process"/>
    <property type="evidence" value="ECO:0007669"/>
    <property type="project" value="TreeGrafter"/>
</dbReference>
<dbReference type="GO" id="GO:0046872">
    <property type="term" value="F:metal ion binding"/>
    <property type="evidence" value="ECO:0007669"/>
    <property type="project" value="UniProtKB-KW"/>
</dbReference>
<organism evidence="4 5">
    <name type="scientific">Waterburya agarophytonicola KI4</name>
    <dbReference type="NCBI Taxonomy" id="2874699"/>
    <lineage>
        <taxon>Bacteria</taxon>
        <taxon>Bacillati</taxon>
        <taxon>Cyanobacteriota</taxon>
        <taxon>Cyanophyceae</taxon>
        <taxon>Pleurocapsales</taxon>
        <taxon>Hyellaceae</taxon>
        <taxon>Waterburya</taxon>
        <taxon>Waterburya agarophytonicola</taxon>
    </lineage>
</organism>
<dbReference type="RefSeq" id="WP_229639653.1">
    <property type="nucleotide sequence ID" value="NZ_JADWDC010000011.1"/>
</dbReference>
<keyword evidence="1" id="KW-0479">Metal-binding</keyword>
<sequence length="200" mass="22375">MIDEGYIKYQCHWNNISAIAQADIIELNQWRSKLYNLGLIGEYDNGIGFGNLSIRIPQSEHLIISGTQTGGIPELTAEHYTKVTDFDWYKNYVTCQGLIKASSETLTHGAIYVAQADVNAVIHVHHGKLWRKLIDRVPTTNPNCAYGTPEMAEDIVRLCQELQPQTKKIIVMSGHEEGILTFGQTLEEAGNILLDVLHPS</sequence>
<dbReference type="Proteomes" id="UP000729733">
    <property type="component" value="Unassembled WGS sequence"/>
</dbReference>
<evidence type="ECO:0000256" key="2">
    <source>
        <dbReference type="ARBA" id="ARBA00023239"/>
    </source>
</evidence>
<evidence type="ECO:0000313" key="5">
    <source>
        <dbReference type="Proteomes" id="UP000729733"/>
    </source>
</evidence>
<dbReference type="GO" id="GO:0005829">
    <property type="term" value="C:cytosol"/>
    <property type="evidence" value="ECO:0007669"/>
    <property type="project" value="TreeGrafter"/>
</dbReference>
<gene>
    <name evidence="4" type="ORF">I4641_06435</name>
</gene>
<dbReference type="InterPro" id="IPR001303">
    <property type="entry name" value="Aldolase_II/adducin_N"/>
</dbReference>
<keyword evidence="5" id="KW-1185">Reference proteome</keyword>
<feature type="domain" description="Class II aldolase/adducin N-terminal" evidence="3">
    <location>
        <begin position="48"/>
        <end position="190"/>
    </location>
</feature>